<comment type="caution">
    <text evidence="3">The sequence shown here is derived from an EMBL/GenBank/DDBJ whole genome shotgun (WGS) entry which is preliminary data.</text>
</comment>
<evidence type="ECO:0000256" key="1">
    <source>
        <dbReference type="SAM" id="MobiDB-lite"/>
    </source>
</evidence>
<protein>
    <submittedName>
        <fullName evidence="3">Uncharacterized protein</fullName>
    </submittedName>
</protein>
<keyword evidence="2" id="KW-1133">Transmembrane helix</keyword>
<evidence type="ECO:0000313" key="4">
    <source>
        <dbReference type="Proteomes" id="UP000823964"/>
    </source>
</evidence>
<keyword evidence="2" id="KW-0812">Transmembrane</keyword>
<gene>
    <name evidence="3" type="ORF">H9862_06615</name>
</gene>
<feature type="compositionally biased region" description="Polar residues" evidence="1">
    <location>
        <begin position="144"/>
        <end position="153"/>
    </location>
</feature>
<accession>A0A9D1VBQ2</accession>
<name>A0A9D1VBQ2_9BACT</name>
<feature type="region of interest" description="Disordered" evidence="1">
    <location>
        <begin position="82"/>
        <end position="230"/>
    </location>
</feature>
<organism evidence="3 4">
    <name type="scientific">Candidatus Akkermansia intestinigallinarum</name>
    <dbReference type="NCBI Taxonomy" id="2838431"/>
    <lineage>
        <taxon>Bacteria</taxon>
        <taxon>Pseudomonadati</taxon>
        <taxon>Verrucomicrobiota</taxon>
        <taxon>Verrucomicrobiia</taxon>
        <taxon>Verrucomicrobiales</taxon>
        <taxon>Akkermansiaceae</taxon>
        <taxon>Akkermansia</taxon>
    </lineage>
</organism>
<dbReference type="AlphaFoldDB" id="A0A9D1VBQ2"/>
<evidence type="ECO:0000313" key="3">
    <source>
        <dbReference type="EMBL" id="HIX20253.1"/>
    </source>
</evidence>
<proteinExistence type="predicted"/>
<reference evidence="3" key="2">
    <citation type="submission" date="2021-04" db="EMBL/GenBank/DDBJ databases">
        <authorList>
            <person name="Gilroy R."/>
        </authorList>
    </citation>
    <scope>NUCLEOTIDE SEQUENCE</scope>
    <source>
        <strain evidence="3">14975</strain>
    </source>
</reference>
<evidence type="ECO:0000256" key="2">
    <source>
        <dbReference type="SAM" id="Phobius"/>
    </source>
</evidence>
<feature type="transmembrane region" description="Helical" evidence="2">
    <location>
        <begin position="39"/>
        <end position="60"/>
    </location>
</feature>
<feature type="transmembrane region" description="Helical" evidence="2">
    <location>
        <begin position="6"/>
        <end position="27"/>
    </location>
</feature>
<dbReference type="EMBL" id="DXFQ01000120">
    <property type="protein sequence ID" value="HIX20253.1"/>
    <property type="molecule type" value="Genomic_DNA"/>
</dbReference>
<reference evidence="3" key="1">
    <citation type="journal article" date="2021" name="PeerJ">
        <title>Extensive microbial diversity within the chicken gut microbiome revealed by metagenomics and culture.</title>
        <authorList>
            <person name="Gilroy R."/>
            <person name="Ravi A."/>
            <person name="Getino M."/>
            <person name="Pursley I."/>
            <person name="Horton D.L."/>
            <person name="Alikhan N.F."/>
            <person name="Baker D."/>
            <person name="Gharbi K."/>
            <person name="Hall N."/>
            <person name="Watson M."/>
            <person name="Adriaenssens E.M."/>
            <person name="Foster-Nyarko E."/>
            <person name="Jarju S."/>
            <person name="Secka A."/>
            <person name="Antonio M."/>
            <person name="Oren A."/>
            <person name="Chaudhuri R.R."/>
            <person name="La Ragione R."/>
            <person name="Hildebrand F."/>
            <person name="Pallen M.J."/>
        </authorList>
    </citation>
    <scope>NUCLEOTIDE SEQUENCE</scope>
    <source>
        <strain evidence="3">14975</strain>
    </source>
</reference>
<sequence>MFFGVILSNMVVVILVFCGGVRLYDVLTHLSQGMKAVDFADALLTAGTPLFMAAGLYMLIQIACQVQRTNIELKMKAAAPVSVAGPSTPPASSPKPPKKQQAEEKAASFFDLDEKDLRRGPGCAPRQVTPPLARNARPHGQDAADSSPQAESTESGDKGAAASAESSAPADSSASSASAASAASAESSASAVSAVSSTPAASPASAAPDRSAAPSPAAQRKDTGKFFSLD</sequence>
<feature type="compositionally biased region" description="Low complexity" evidence="1">
    <location>
        <begin position="160"/>
        <end position="218"/>
    </location>
</feature>
<dbReference type="Proteomes" id="UP000823964">
    <property type="component" value="Unassembled WGS sequence"/>
</dbReference>
<keyword evidence="2" id="KW-0472">Membrane</keyword>